<evidence type="ECO:0000313" key="1">
    <source>
        <dbReference type="EMBL" id="QCE03230.1"/>
    </source>
</evidence>
<protein>
    <submittedName>
        <fullName evidence="2">Uncharacterized protein</fullName>
    </submittedName>
</protein>
<dbReference type="EMBL" id="CP039352">
    <property type="protein sequence ID" value="QCE03231.1"/>
    <property type="molecule type" value="Genomic_DNA"/>
</dbReference>
<dbReference type="Proteomes" id="UP000501690">
    <property type="component" value="Linkage Group LG8"/>
</dbReference>
<proteinExistence type="predicted"/>
<name>A0A4D6MRH8_VIGUN</name>
<evidence type="ECO:0000313" key="2">
    <source>
        <dbReference type="EMBL" id="QCE03231.1"/>
    </source>
</evidence>
<gene>
    <name evidence="1" type="ORF">DEO72_LG8g1254</name>
    <name evidence="2" type="ORF">DEO72_LG8g1255</name>
</gene>
<sequence>MMVEDITILGVLDDFPQRFPTQKIMVVLMSIHPQVDMYGLMLTIEGALGFDIDISSHDDHFDVERMFFQKTLVLIENILVVTTAKEHNPPIPYGHVQDEDNIED</sequence>
<evidence type="ECO:0000313" key="3">
    <source>
        <dbReference type="Proteomes" id="UP000501690"/>
    </source>
</evidence>
<dbReference type="EMBL" id="CP039352">
    <property type="protein sequence ID" value="QCE03230.1"/>
    <property type="molecule type" value="Genomic_DNA"/>
</dbReference>
<organism evidence="2 3">
    <name type="scientific">Vigna unguiculata</name>
    <name type="common">Cowpea</name>
    <dbReference type="NCBI Taxonomy" id="3917"/>
    <lineage>
        <taxon>Eukaryota</taxon>
        <taxon>Viridiplantae</taxon>
        <taxon>Streptophyta</taxon>
        <taxon>Embryophyta</taxon>
        <taxon>Tracheophyta</taxon>
        <taxon>Spermatophyta</taxon>
        <taxon>Magnoliopsida</taxon>
        <taxon>eudicotyledons</taxon>
        <taxon>Gunneridae</taxon>
        <taxon>Pentapetalae</taxon>
        <taxon>rosids</taxon>
        <taxon>fabids</taxon>
        <taxon>Fabales</taxon>
        <taxon>Fabaceae</taxon>
        <taxon>Papilionoideae</taxon>
        <taxon>50 kb inversion clade</taxon>
        <taxon>NPAAA clade</taxon>
        <taxon>indigoferoid/millettioid clade</taxon>
        <taxon>Phaseoleae</taxon>
        <taxon>Vigna</taxon>
    </lineage>
</organism>
<keyword evidence="3" id="KW-1185">Reference proteome</keyword>
<accession>A0A4D6MRH8</accession>
<dbReference type="AlphaFoldDB" id="A0A4D6MRH8"/>
<reference evidence="2 3" key="1">
    <citation type="submission" date="2019-04" db="EMBL/GenBank/DDBJ databases">
        <title>An improved genome assembly and genetic linkage map for asparagus bean, Vigna unguiculata ssp. sesquipedialis.</title>
        <authorList>
            <person name="Xia Q."/>
            <person name="Zhang R."/>
            <person name="Dong Y."/>
        </authorList>
    </citation>
    <scope>NUCLEOTIDE SEQUENCE [LARGE SCALE GENOMIC DNA]</scope>
    <source>
        <tissue evidence="2">Leaf</tissue>
    </source>
</reference>